<dbReference type="Gene3D" id="3.90.220.20">
    <property type="entry name" value="DNA methylase specificity domains"/>
    <property type="match status" value="2"/>
</dbReference>
<dbReference type="EMBL" id="LT906449">
    <property type="protein sequence ID" value="SNV16301.1"/>
    <property type="molecule type" value="Genomic_DNA"/>
</dbReference>
<evidence type="ECO:0000256" key="4">
    <source>
        <dbReference type="SAM" id="Coils"/>
    </source>
</evidence>
<dbReference type="Proteomes" id="UP000215539">
    <property type="component" value="Chromosome 1"/>
</dbReference>
<evidence type="ECO:0000256" key="1">
    <source>
        <dbReference type="ARBA" id="ARBA00010923"/>
    </source>
</evidence>
<dbReference type="CDD" id="cd17252">
    <property type="entry name" value="RMtype1_S_EcoKI-TRD1-CR1_like"/>
    <property type="match status" value="1"/>
</dbReference>
<dbReference type="CDD" id="cd17278">
    <property type="entry name" value="RMtype1_S_LdeBORF1052P-TRD2-CR2"/>
    <property type="match status" value="1"/>
</dbReference>
<feature type="domain" description="Type I restriction modification DNA specificity" evidence="5">
    <location>
        <begin position="224"/>
        <end position="403"/>
    </location>
</feature>
<dbReference type="Proteomes" id="UP000065822">
    <property type="component" value="Chromosome"/>
</dbReference>
<sequence>MWCKLGEVCDVENGYAFKSQDYKENGIPLIRISNIQEGKISLTNTIYIDKTVNEQFIVKRGDLLIAMSGATTGKMGIYENEEIAYLNQRVGNIRIKNEKLINNQYRDYCLMSQKDYILELAYGGAQPNISSAIISSLNIPLPPLAEQQRIVAEVDKLFTLIDQLEEDKTALQQLITQLKSKILSLAIHGQLVAQDANDTPAEELLKQINPEYKSSGNLHYKNLPKGWAMCKLGEVCEAERGITFPSSAKKFQFEEGTIACLRTANVQELLDIEDLWYIDESYLKGNKRKYIQIGDVMMSTANSRELVGKVSFVRELDKPMSFGGFIMALRAKGIHSEYLYIVLRTLFLEGYFSKIASQTTNIANLNTRNLNEIDILLPPLAEQQRISEKITELFNIIDTIQNALNS</sequence>
<dbReference type="KEGG" id="chg:AXF12_09390"/>
<name>A0AAX2H3H3_9FLAO</name>
<evidence type="ECO:0000256" key="2">
    <source>
        <dbReference type="ARBA" id="ARBA00022747"/>
    </source>
</evidence>
<evidence type="ECO:0000313" key="8">
    <source>
        <dbReference type="Proteomes" id="UP000065822"/>
    </source>
</evidence>
<dbReference type="PANTHER" id="PTHR43140">
    <property type="entry name" value="TYPE-1 RESTRICTION ENZYME ECOKI SPECIFICITY PROTEIN"/>
    <property type="match status" value="1"/>
</dbReference>
<keyword evidence="8" id="KW-1185">Reference proteome</keyword>
<dbReference type="GO" id="GO:0003677">
    <property type="term" value="F:DNA binding"/>
    <property type="evidence" value="ECO:0007669"/>
    <property type="project" value="UniProtKB-KW"/>
</dbReference>
<evidence type="ECO:0000259" key="5">
    <source>
        <dbReference type="Pfam" id="PF01420"/>
    </source>
</evidence>
<evidence type="ECO:0000313" key="9">
    <source>
        <dbReference type="Proteomes" id="UP000215539"/>
    </source>
</evidence>
<evidence type="ECO:0000313" key="7">
    <source>
        <dbReference type="EMBL" id="SNV16301.1"/>
    </source>
</evidence>
<proteinExistence type="inferred from homology"/>
<keyword evidence="4" id="KW-0175">Coiled coil</keyword>
<comment type="similarity">
    <text evidence="1">Belongs to the type-I restriction system S methylase family.</text>
</comment>
<reference evidence="7 9" key="2">
    <citation type="submission" date="2017-06" db="EMBL/GenBank/DDBJ databases">
        <authorList>
            <consortium name="Pathogen Informatics"/>
        </authorList>
    </citation>
    <scope>NUCLEOTIDE SEQUENCE [LARGE SCALE GENOMIC DNA]</scope>
    <source>
        <strain evidence="7 9">NCTC12947</strain>
    </source>
</reference>
<evidence type="ECO:0000256" key="3">
    <source>
        <dbReference type="ARBA" id="ARBA00023125"/>
    </source>
</evidence>
<dbReference type="AlphaFoldDB" id="A0AAX2H3H3"/>
<feature type="domain" description="Type I restriction modification DNA specificity" evidence="5">
    <location>
        <begin position="4"/>
        <end position="168"/>
    </location>
</feature>
<dbReference type="InterPro" id="IPR051212">
    <property type="entry name" value="Type-I_RE_S_subunit"/>
</dbReference>
<dbReference type="SUPFAM" id="SSF116734">
    <property type="entry name" value="DNA methylase specificity domain"/>
    <property type="match status" value="2"/>
</dbReference>
<feature type="coiled-coil region" evidence="4">
    <location>
        <begin position="154"/>
        <end position="181"/>
    </location>
</feature>
<keyword evidence="2" id="KW-0680">Restriction system</keyword>
<dbReference type="Pfam" id="PF01420">
    <property type="entry name" value="Methylase_S"/>
    <property type="match status" value="2"/>
</dbReference>
<dbReference type="PANTHER" id="PTHR43140:SF1">
    <property type="entry name" value="TYPE I RESTRICTION ENZYME ECOKI SPECIFICITY SUBUNIT"/>
    <property type="match status" value="1"/>
</dbReference>
<dbReference type="InterPro" id="IPR000055">
    <property type="entry name" value="Restrct_endonuc_typeI_TRD"/>
</dbReference>
<dbReference type="InterPro" id="IPR044946">
    <property type="entry name" value="Restrct_endonuc_typeI_TRD_sf"/>
</dbReference>
<organism evidence="7 9">
    <name type="scientific">Capnocytophaga haemolytica</name>
    <dbReference type="NCBI Taxonomy" id="45243"/>
    <lineage>
        <taxon>Bacteria</taxon>
        <taxon>Pseudomonadati</taxon>
        <taxon>Bacteroidota</taxon>
        <taxon>Flavobacteriia</taxon>
        <taxon>Flavobacteriales</taxon>
        <taxon>Flavobacteriaceae</taxon>
        <taxon>Capnocytophaga</taxon>
    </lineage>
</organism>
<dbReference type="RefSeq" id="WP_066430561.1">
    <property type="nucleotide sequence ID" value="NZ_LT906449.1"/>
</dbReference>
<accession>A0AAX2H3H3</accession>
<reference evidence="6 8" key="1">
    <citation type="submission" date="2016-02" db="EMBL/GenBank/DDBJ databases">
        <authorList>
            <person name="Holder M.E."/>
            <person name="Ajami N.J."/>
            <person name="Petrosino J.F."/>
        </authorList>
    </citation>
    <scope>NUCLEOTIDE SEQUENCE [LARGE SCALE GENOMIC DNA]</scope>
    <source>
        <strain evidence="6 8">CCUG 32990</strain>
    </source>
</reference>
<dbReference type="REBASE" id="216021">
    <property type="entry name" value="S1.Cha12947ORF2284P"/>
</dbReference>
<evidence type="ECO:0000313" key="6">
    <source>
        <dbReference type="EMBL" id="AMD85706.1"/>
    </source>
</evidence>
<dbReference type="GO" id="GO:0009307">
    <property type="term" value="P:DNA restriction-modification system"/>
    <property type="evidence" value="ECO:0007669"/>
    <property type="project" value="UniProtKB-KW"/>
</dbReference>
<dbReference type="EMBL" id="CP014227">
    <property type="protein sequence ID" value="AMD85706.1"/>
    <property type="molecule type" value="Genomic_DNA"/>
</dbReference>
<protein>
    <submittedName>
        <fullName evidence="7">Type I restriction enzyme EcoKI specificity protein</fullName>
    </submittedName>
</protein>
<gene>
    <name evidence="7" type="primary">hsdS_1</name>
    <name evidence="6" type="ORF">AXF12_09390</name>
    <name evidence="7" type="ORF">SAMEA44541418_02282</name>
</gene>
<keyword evidence="3" id="KW-0238">DNA-binding</keyword>